<sequence>MNNNMPYMGCMLPTSYKTLTEALALVKDAAQGEREDELFYDYLISVAPTKEEKDIIATIRDDERKHNKMFRQIYRYFTGQEIPPAKDEEFEKPNSYIYGVTKALFGELAAMERYRIIRAGMPDRYHRDMVFEILTDEMKHADKYNYILNKNVGKSTIDKSMNRDSKSIQKTKFTKEEAAQIAMQLGIDFSKERFDLEQFWMGVNTELEHGLKYGPTNVTADNPILTGKIAYAHLREFPDYYTRLKKLEEEAKAYWEKMPGELFRNEKMDYSPDEWVTYIDPLVRRALAESEEGINMTHLFQEFILSGVLVGKGMTPQEAIEQVEHWEKSGESKLL</sequence>
<dbReference type="InterPro" id="IPR009078">
    <property type="entry name" value="Ferritin-like_SF"/>
</dbReference>
<gene>
    <name evidence="1" type="ORF">HNQ80_002681</name>
</gene>
<protein>
    <submittedName>
        <fullName evidence="1">Rubrerythrin</fullName>
    </submittedName>
</protein>
<dbReference type="RefSeq" id="WP_243183242.1">
    <property type="nucleotide sequence ID" value="NZ_JACHEN010000016.1"/>
</dbReference>
<dbReference type="AlphaFoldDB" id="A0A841KT34"/>
<dbReference type="InterPro" id="IPR012347">
    <property type="entry name" value="Ferritin-like"/>
</dbReference>
<keyword evidence="2" id="KW-1185">Reference proteome</keyword>
<dbReference type="Gene3D" id="1.20.1260.10">
    <property type="match status" value="1"/>
</dbReference>
<organism evidence="1 2">
    <name type="scientific">Anaerosolibacter carboniphilus</name>
    <dbReference type="NCBI Taxonomy" id="1417629"/>
    <lineage>
        <taxon>Bacteria</taxon>
        <taxon>Bacillati</taxon>
        <taxon>Bacillota</taxon>
        <taxon>Clostridia</taxon>
        <taxon>Peptostreptococcales</taxon>
        <taxon>Thermotaleaceae</taxon>
        <taxon>Anaerosolibacter</taxon>
    </lineage>
</organism>
<dbReference type="Proteomes" id="UP000579281">
    <property type="component" value="Unassembled WGS sequence"/>
</dbReference>
<accession>A0A841KT34</accession>
<dbReference type="InterPro" id="IPR043720">
    <property type="entry name" value="DUF5661"/>
</dbReference>
<proteinExistence type="predicted"/>
<evidence type="ECO:0000313" key="1">
    <source>
        <dbReference type="EMBL" id="MBB6216577.1"/>
    </source>
</evidence>
<dbReference type="SUPFAM" id="SSF47240">
    <property type="entry name" value="Ferritin-like"/>
    <property type="match status" value="1"/>
</dbReference>
<name>A0A841KT34_9FIRM</name>
<dbReference type="EMBL" id="JACHEN010000016">
    <property type="protein sequence ID" value="MBB6216577.1"/>
    <property type="molecule type" value="Genomic_DNA"/>
</dbReference>
<comment type="caution">
    <text evidence="1">The sequence shown here is derived from an EMBL/GenBank/DDBJ whole genome shotgun (WGS) entry which is preliminary data.</text>
</comment>
<dbReference type="CDD" id="cd00657">
    <property type="entry name" value="Ferritin_like"/>
    <property type="match status" value="1"/>
</dbReference>
<dbReference type="Pfam" id="PF18905">
    <property type="entry name" value="DUF5661"/>
    <property type="match status" value="1"/>
</dbReference>
<reference evidence="1 2" key="1">
    <citation type="submission" date="2020-08" db="EMBL/GenBank/DDBJ databases">
        <title>Genomic Encyclopedia of Type Strains, Phase IV (KMG-IV): sequencing the most valuable type-strain genomes for metagenomic binning, comparative biology and taxonomic classification.</title>
        <authorList>
            <person name="Goeker M."/>
        </authorList>
    </citation>
    <scope>NUCLEOTIDE SEQUENCE [LARGE SCALE GENOMIC DNA]</scope>
    <source>
        <strain evidence="1 2">DSM 103526</strain>
    </source>
</reference>
<evidence type="ECO:0000313" key="2">
    <source>
        <dbReference type="Proteomes" id="UP000579281"/>
    </source>
</evidence>